<dbReference type="Proteomes" id="UP000070319">
    <property type="component" value="Unassembled WGS sequence"/>
</dbReference>
<dbReference type="PATRIC" id="fig|329854.7.peg.452"/>
<protein>
    <submittedName>
        <fullName evidence="1">Uncharacterized protein</fullName>
    </submittedName>
</protein>
<evidence type="ECO:0000313" key="1">
    <source>
        <dbReference type="EMBL" id="KXT54969.1"/>
    </source>
</evidence>
<comment type="caution">
    <text evidence="1">The sequence shown here is derived from an EMBL/GenBank/DDBJ whole genome shotgun (WGS) entry which is preliminary data.</text>
</comment>
<accession>A0A139LU49</accession>
<proteinExistence type="predicted"/>
<dbReference type="EMBL" id="LTDF01000034">
    <property type="protein sequence ID" value="KXT54969.1"/>
    <property type="molecule type" value="Genomic_DNA"/>
</dbReference>
<organism evidence="1">
    <name type="scientific">Bacteroides intestinalis</name>
    <dbReference type="NCBI Taxonomy" id="329854"/>
    <lineage>
        <taxon>Bacteria</taxon>
        <taxon>Pseudomonadati</taxon>
        <taxon>Bacteroidota</taxon>
        <taxon>Bacteroidia</taxon>
        <taxon>Bacteroidales</taxon>
        <taxon>Bacteroidaceae</taxon>
        <taxon>Bacteroides</taxon>
    </lineage>
</organism>
<name>A0A139LU49_9BACE</name>
<reference evidence="1 2" key="1">
    <citation type="submission" date="2016-02" db="EMBL/GenBank/DDBJ databases">
        <authorList>
            <person name="Wen L."/>
            <person name="He K."/>
            <person name="Yang H."/>
        </authorList>
    </citation>
    <scope>NUCLEOTIDE SEQUENCE [LARGE SCALE GENOMIC DNA]</scope>
    <source>
        <strain evidence="1 2">KLE1704</strain>
    </source>
</reference>
<gene>
    <name evidence="1" type="ORF">HMPREF2531_00450</name>
</gene>
<dbReference type="AlphaFoldDB" id="A0A139LU49"/>
<evidence type="ECO:0000313" key="2">
    <source>
        <dbReference type="Proteomes" id="UP000070319"/>
    </source>
</evidence>
<sequence length="47" mass="5236">MACYQCCIVDDTLMSIYLTATCGDRALLYLLTLPSLKDKGNISYLMP</sequence>